<dbReference type="AlphaFoldDB" id="A0A9X1Y852"/>
<organism evidence="1 2">
    <name type="scientific">Roseomonas acroporae</name>
    <dbReference type="NCBI Taxonomy" id="2937791"/>
    <lineage>
        <taxon>Bacteria</taxon>
        <taxon>Pseudomonadati</taxon>
        <taxon>Pseudomonadota</taxon>
        <taxon>Alphaproteobacteria</taxon>
        <taxon>Acetobacterales</taxon>
        <taxon>Roseomonadaceae</taxon>
        <taxon>Roseomonas</taxon>
    </lineage>
</organism>
<accession>A0A9X1Y852</accession>
<reference evidence="1" key="1">
    <citation type="submission" date="2022-04" db="EMBL/GenBank/DDBJ databases">
        <title>Roseomonas acroporae sp. nov., isolated from coral Acropora digitifera.</title>
        <authorList>
            <person name="Sun H."/>
        </authorList>
    </citation>
    <scope>NUCLEOTIDE SEQUENCE</scope>
    <source>
        <strain evidence="1">NAR14</strain>
    </source>
</reference>
<dbReference type="Proteomes" id="UP001139516">
    <property type="component" value="Unassembled WGS sequence"/>
</dbReference>
<gene>
    <name evidence="1" type="ORF">M0638_12680</name>
</gene>
<protein>
    <submittedName>
        <fullName evidence="1">Uncharacterized protein</fullName>
    </submittedName>
</protein>
<comment type="caution">
    <text evidence="1">The sequence shown here is derived from an EMBL/GenBank/DDBJ whole genome shotgun (WGS) entry which is preliminary data.</text>
</comment>
<keyword evidence="2" id="KW-1185">Reference proteome</keyword>
<evidence type="ECO:0000313" key="2">
    <source>
        <dbReference type="Proteomes" id="UP001139516"/>
    </source>
</evidence>
<sequence length="82" mass="9150">MHMPIHITYTPADIAEMRAADVIMATFPEGDHLILKGDDLLKLIADSGKAMETRIMRVPCRNTTEAEILAAVLQVYCQERGH</sequence>
<dbReference type="EMBL" id="JALPRX010000054">
    <property type="protein sequence ID" value="MCK8785241.1"/>
    <property type="molecule type" value="Genomic_DNA"/>
</dbReference>
<name>A0A9X1Y852_9PROT</name>
<dbReference type="RefSeq" id="WP_248667365.1">
    <property type="nucleotide sequence ID" value="NZ_JALPRX010000054.1"/>
</dbReference>
<evidence type="ECO:0000313" key="1">
    <source>
        <dbReference type="EMBL" id="MCK8785241.1"/>
    </source>
</evidence>
<proteinExistence type="predicted"/>